<dbReference type="EMBL" id="CP144519">
    <property type="protein sequence ID" value="WWC66528.1"/>
    <property type="molecule type" value="Genomic_DNA"/>
</dbReference>
<proteinExistence type="predicted"/>
<reference evidence="2" key="4">
    <citation type="submission" date="2024-02" db="EMBL/GenBank/DDBJ databases">
        <title>Comparative genomics of Cryptococcus and Kwoniella reveals pathogenesis evolution and contrasting modes of karyotype evolution via chromosome fusion or intercentromeric recombination.</title>
        <authorList>
            <person name="Coelho M.A."/>
            <person name="David-Palma M."/>
            <person name="Shea T."/>
            <person name="Bowers K."/>
            <person name="McGinley-Smith S."/>
            <person name="Mohammad A.W."/>
            <person name="Gnirke A."/>
            <person name="Yurkov A.M."/>
            <person name="Nowrousian M."/>
            <person name="Sun S."/>
            <person name="Cuomo C.A."/>
            <person name="Heitman J."/>
        </authorList>
    </citation>
    <scope>NUCLEOTIDE SEQUENCE</scope>
    <source>
        <strain evidence="2">CBS 10737</strain>
    </source>
</reference>
<evidence type="ECO:0000313" key="2">
    <source>
        <dbReference type="EMBL" id="WWC66528.1"/>
    </source>
</evidence>
<dbReference type="RefSeq" id="XP_019014810.1">
    <property type="nucleotide sequence ID" value="XM_019152672.1"/>
</dbReference>
<dbReference type="Proteomes" id="UP000094020">
    <property type="component" value="Chromosome 1"/>
</dbReference>
<sequence>MTVPSTAQVHNLKGRPHTLIREASFYQEAYLASSSYIRAIGNQLKKDWGFRQIEKSDVSKYQPFLSNNEDDLLLDLICTTAPQHIIQLPINLINLKITPKCQMDSLALSSFSTILTSCYVKITDETIIVNPLKDLISFLQCLLPSSNALSLSPPTKTISTFGRCLGTSEKYSKTRLELEQEEEEKIRNNSIDSWRFEISPSENENEIENKNINTPCTSWLNKNEEMLRDTVGCGYYRRLREVAEDQKNTQVEVDIVEIGEVATG</sequence>
<organism evidence="1">
    <name type="scientific">Kwoniella pini CBS 10737</name>
    <dbReference type="NCBI Taxonomy" id="1296096"/>
    <lineage>
        <taxon>Eukaryota</taxon>
        <taxon>Fungi</taxon>
        <taxon>Dikarya</taxon>
        <taxon>Basidiomycota</taxon>
        <taxon>Agaricomycotina</taxon>
        <taxon>Tremellomycetes</taxon>
        <taxon>Tremellales</taxon>
        <taxon>Cryptococcaceae</taxon>
        <taxon>Kwoniella</taxon>
    </lineage>
</organism>
<dbReference type="OrthoDB" id="2564212at2759"/>
<reference evidence="1" key="3">
    <citation type="submission" date="2016-07" db="EMBL/GenBank/DDBJ databases">
        <title>Evolution of pathogenesis and genome organization in the Tremellales.</title>
        <authorList>
            <person name="Cuomo C."/>
            <person name="Litvintseva A."/>
            <person name="Heitman J."/>
            <person name="Chen Y."/>
            <person name="Sun S."/>
            <person name="Springer D."/>
            <person name="Dromer F."/>
            <person name="Young S."/>
            <person name="Zeng Q."/>
            <person name="Chapman S."/>
            <person name="Gujja S."/>
            <person name="Saif S."/>
            <person name="Birren B."/>
        </authorList>
    </citation>
    <scope>NUCLEOTIDE SEQUENCE</scope>
    <source>
        <strain evidence="1">CBS 10737</strain>
    </source>
</reference>
<name>A0A1B9IDU5_9TREE</name>
<evidence type="ECO:0000313" key="1">
    <source>
        <dbReference type="EMBL" id="OCF53591.1"/>
    </source>
</evidence>
<accession>A0A1B9IDU5</accession>
<dbReference type="GeneID" id="30169265"/>
<reference evidence="2" key="2">
    <citation type="submission" date="2013-07" db="EMBL/GenBank/DDBJ databases">
        <authorList>
            <consortium name="The Broad Institute Genome Sequencing Platform"/>
            <person name="Cuomo C."/>
            <person name="Litvintseva A."/>
            <person name="Chen Y."/>
            <person name="Heitman J."/>
            <person name="Sun S."/>
            <person name="Springer D."/>
            <person name="Dromer F."/>
            <person name="Young S.K."/>
            <person name="Zeng Q."/>
            <person name="Gargeya S."/>
            <person name="Fitzgerald M."/>
            <person name="Abouelleil A."/>
            <person name="Alvarado L."/>
            <person name="Berlin A.M."/>
            <person name="Chapman S.B."/>
            <person name="Dewar J."/>
            <person name="Goldberg J."/>
            <person name="Griggs A."/>
            <person name="Gujja S."/>
            <person name="Hansen M."/>
            <person name="Howarth C."/>
            <person name="Imamovic A."/>
            <person name="Larimer J."/>
            <person name="McCowan C."/>
            <person name="Murphy C."/>
            <person name="Pearson M."/>
            <person name="Priest M."/>
            <person name="Roberts A."/>
            <person name="Saif S."/>
            <person name="Shea T."/>
            <person name="Sykes S."/>
            <person name="Wortman J."/>
            <person name="Nusbaum C."/>
            <person name="Birren B."/>
        </authorList>
    </citation>
    <scope>NUCLEOTIDE SEQUENCE</scope>
    <source>
        <strain evidence="2">CBS 10737</strain>
    </source>
</reference>
<gene>
    <name evidence="1" type="ORF">I206_00896</name>
    <name evidence="2" type="ORF">I206_100431</name>
</gene>
<keyword evidence="3" id="KW-1185">Reference proteome</keyword>
<reference evidence="1" key="1">
    <citation type="submission" date="2013-07" db="EMBL/GenBank/DDBJ databases">
        <title>The Genome Sequence of Cryptococcus pinus CBS10737.</title>
        <authorList>
            <consortium name="The Broad Institute Genome Sequencing Platform"/>
            <person name="Cuomo C."/>
            <person name="Litvintseva A."/>
            <person name="Chen Y."/>
            <person name="Heitman J."/>
            <person name="Sun S."/>
            <person name="Springer D."/>
            <person name="Dromer F."/>
            <person name="Young S.K."/>
            <person name="Zeng Q."/>
            <person name="Gargeya S."/>
            <person name="Fitzgerald M."/>
            <person name="Abouelleil A."/>
            <person name="Alvarado L."/>
            <person name="Berlin A.M."/>
            <person name="Chapman S.B."/>
            <person name="Dewar J."/>
            <person name="Goldberg J."/>
            <person name="Griggs A."/>
            <person name="Gujja S."/>
            <person name="Hansen M."/>
            <person name="Howarth C."/>
            <person name="Imamovic A."/>
            <person name="Larimer J."/>
            <person name="McCowan C."/>
            <person name="Murphy C."/>
            <person name="Pearson M."/>
            <person name="Priest M."/>
            <person name="Roberts A."/>
            <person name="Saif S."/>
            <person name="Shea T."/>
            <person name="Sykes S."/>
            <person name="Wortman J."/>
            <person name="Nusbaum C."/>
            <person name="Birren B."/>
        </authorList>
    </citation>
    <scope>NUCLEOTIDE SEQUENCE [LARGE SCALE GENOMIC DNA]</scope>
    <source>
        <strain evidence="1">CBS 10737</strain>
    </source>
</reference>
<dbReference type="EMBL" id="KI894007">
    <property type="protein sequence ID" value="OCF53591.1"/>
    <property type="molecule type" value="Genomic_DNA"/>
</dbReference>
<dbReference type="AlphaFoldDB" id="A0A1B9IDU5"/>
<protein>
    <submittedName>
        <fullName evidence="1">Uncharacterized protein</fullName>
    </submittedName>
</protein>
<evidence type="ECO:0000313" key="3">
    <source>
        <dbReference type="Proteomes" id="UP000094020"/>
    </source>
</evidence>
<dbReference type="KEGG" id="kpin:30169265"/>